<evidence type="ECO:0000259" key="3">
    <source>
        <dbReference type="Pfam" id="PF17173"/>
    </source>
</evidence>
<evidence type="ECO:0000313" key="5">
    <source>
        <dbReference type="Proteomes" id="UP000182652"/>
    </source>
</evidence>
<evidence type="ECO:0000313" key="4">
    <source>
        <dbReference type="EMBL" id="SEC49616.1"/>
    </source>
</evidence>
<keyword evidence="2" id="KW-0732">Signal</keyword>
<proteinExistence type="predicted"/>
<feature type="region of interest" description="Disordered" evidence="1">
    <location>
        <begin position="460"/>
        <end position="496"/>
    </location>
</feature>
<sequence length="496" mass="53121">MNRSVNIAIRTARAVTALLFAAVVPLLAGALPARADGVTSLEIEDTAGALYLPQLRPAIEKISFYQPTKVVIFTRAGSQSDDLNEEVLRFARSRHPEWITADGQKWADGLFVFALDTTGRHVGTYFGEDRKIPLDEQKAIQEDTKSLFRQAQWTDGTIEGVRSAASRIGRPWYLAPATLWTGGIVGGGALVGGGIWAGVRANNRRKFAEAFDAGDRAYASVTLQLQETELNASTIPDTSAYGSRVLERWHTLEEQLRDTTTLRDKLAAMTPKERSVATAVSDAVRFRDQAETLDGLDDAIADSNALLNLNSSWRDAWRRQSEALVGELSEVEQMLNGNPTGAGLESAAALRAHAAGALQRLSGLEAGLDDRSVTPDAALDALKTEREQMAELLQRHADAVIAATTRSEREAELMREKIDAASSSRPDARRYNGSIVDIAFPRVPIISVINFGSGLDAGQQAVDSARSAASSSSSSSSTGYGSSGGSFSGSGSSSSF</sequence>
<protein>
    <recommendedName>
        <fullName evidence="3">DUF5129 domain-containing protein</fullName>
    </recommendedName>
</protein>
<accession>A0A1H4SZL2</accession>
<name>A0A1H4SZL2_9MICC</name>
<evidence type="ECO:0000256" key="1">
    <source>
        <dbReference type="SAM" id="MobiDB-lite"/>
    </source>
</evidence>
<feature type="chain" id="PRO_5010252857" description="DUF5129 domain-containing protein" evidence="2">
    <location>
        <begin position="36"/>
        <end position="496"/>
    </location>
</feature>
<dbReference type="AlphaFoldDB" id="A0A1H4SZL2"/>
<feature type="signal peptide" evidence="2">
    <location>
        <begin position="1"/>
        <end position="35"/>
    </location>
</feature>
<organism evidence="4 5">
    <name type="scientific">Arthrobacter woluwensis</name>
    <dbReference type="NCBI Taxonomy" id="156980"/>
    <lineage>
        <taxon>Bacteria</taxon>
        <taxon>Bacillati</taxon>
        <taxon>Actinomycetota</taxon>
        <taxon>Actinomycetes</taxon>
        <taxon>Micrococcales</taxon>
        <taxon>Micrococcaceae</taxon>
        <taxon>Arthrobacter</taxon>
    </lineage>
</organism>
<gene>
    <name evidence="4" type="ORF">SAMN04489745_3017</name>
</gene>
<feature type="compositionally biased region" description="Low complexity" evidence="1">
    <location>
        <begin position="464"/>
        <end position="480"/>
    </location>
</feature>
<reference evidence="4 5" key="1">
    <citation type="submission" date="2016-10" db="EMBL/GenBank/DDBJ databases">
        <authorList>
            <person name="de Groot N.N."/>
        </authorList>
    </citation>
    <scope>NUCLEOTIDE SEQUENCE [LARGE SCALE GENOMIC DNA]</scope>
    <source>
        <strain evidence="4 5">DSM 10495</strain>
    </source>
</reference>
<dbReference type="Pfam" id="PF17173">
    <property type="entry name" value="DUF5129"/>
    <property type="match status" value="1"/>
</dbReference>
<dbReference type="EMBL" id="FNSN01000003">
    <property type="protein sequence ID" value="SEC49616.1"/>
    <property type="molecule type" value="Genomic_DNA"/>
</dbReference>
<keyword evidence="5" id="KW-1185">Reference proteome</keyword>
<dbReference type="InterPro" id="IPR033435">
    <property type="entry name" value="DUF5129"/>
</dbReference>
<feature type="domain" description="DUF5129" evidence="3">
    <location>
        <begin position="43"/>
        <end position="382"/>
    </location>
</feature>
<dbReference type="RefSeq" id="WP_074784360.1">
    <property type="nucleotide sequence ID" value="NZ_FNSN01000003.1"/>
</dbReference>
<dbReference type="Proteomes" id="UP000182652">
    <property type="component" value="Unassembled WGS sequence"/>
</dbReference>
<evidence type="ECO:0000256" key="2">
    <source>
        <dbReference type="SAM" id="SignalP"/>
    </source>
</evidence>